<dbReference type="InterPro" id="IPR036390">
    <property type="entry name" value="WH_DNA-bd_sf"/>
</dbReference>
<dbReference type="Gene3D" id="1.10.10.10">
    <property type="entry name" value="Winged helix-like DNA-binding domain superfamily/Winged helix DNA-binding domain"/>
    <property type="match status" value="1"/>
</dbReference>
<accession>A0A7S8RI89</accession>
<dbReference type="PANTHER" id="PTHR30118:SF15">
    <property type="entry name" value="TRANSCRIPTIONAL REGULATORY PROTEIN"/>
    <property type="match status" value="1"/>
</dbReference>
<organism evidence="7 8">
    <name type="scientific">Microbacterium schleiferi</name>
    <dbReference type="NCBI Taxonomy" id="69362"/>
    <lineage>
        <taxon>Bacteria</taxon>
        <taxon>Bacillati</taxon>
        <taxon>Actinomycetota</taxon>
        <taxon>Actinomycetes</taxon>
        <taxon>Micrococcales</taxon>
        <taxon>Microbacteriaceae</taxon>
        <taxon>Microbacterium</taxon>
    </lineage>
</organism>
<name>A0A7S8RI89_9MICO</name>
<proteinExistence type="inferred from homology"/>
<keyword evidence="2" id="KW-0805">Transcription regulation</keyword>
<evidence type="ECO:0000256" key="3">
    <source>
        <dbReference type="ARBA" id="ARBA00023125"/>
    </source>
</evidence>
<dbReference type="Pfam" id="PF00126">
    <property type="entry name" value="HTH_1"/>
    <property type="match status" value="1"/>
</dbReference>
<reference evidence="7 8" key="1">
    <citation type="submission" date="2020-11" db="EMBL/GenBank/DDBJ databases">
        <title>Amino acid is mineralized and recycled by bacteria in oceanic microbiome.</title>
        <authorList>
            <person name="Zheng L.Y."/>
        </authorList>
    </citation>
    <scope>NUCLEOTIDE SEQUENCE [LARGE SCALE GENOMIC DNA]</scope>
    <source>
        <strain evidence="7 8">A32-1</strain>
    </source>
</reference>
<feature type="compositionally biased region" description="Basic residues" evidence="5">
    <location>
        <begin position="308"/>
        <end position="317"/>
    </location>
</feature>
<dbReference type="SUPFAM" id="SSF46785">
    <property type="entry name" value="Winged helix' DNA-binding domain"/>
    <property type="match status" value="1"/>
</dbReference>
<dbReference type="PRINTS" id="PR00039">
    <property type="entry name" value="HTHLYSR"/>
</dbReference>
<dbReference type="Proteomes" id="UP000594480">
    <property type="component" value="Chromosome"/>
</dbReference>
<evidence type="ECO:0000256" key="5">
    <source>
        <dbReference type="SAM" id="MobiDB-lite"/>
    </source>
</evidence>
<feature type="region of interest" description="Disordered" evidence="5">
    <location>
        <begin position="282"/>
        <end position="334"/>
    </location>
</feature>
<evidence type="ECO:0000259" key="6">
    <source>
        <dbReference type="PROSITE" id="PS50931"/>
    </source>
</evidence>
<dbReference type="RefSeq" id="WP_195693166.1">
    <property type="nucleotide sequence ID" value="NZ_CP064760.1"/>
</dbReference>
<dbReference type="InterPro" id="IPR005119">
    <property type="entry name" value="LysR_subst-bd"/>
</dbReference>
<dbReference type="InterPro" id="IPR037402">
    <property type="entry name" value="YidZ_PBP2"/>
</dbReference>
<evidence type="ECO:0000256" key="1">
    <source>
        <dbReference type="ARBA" id="ARBA00009437"/>
    </source>
</evidence>
<dbReference type="AlphaFoldDB" id="A0A7S8RI89"/>
<keyword evidence="8" id="KW-1185">Reference proteome</keyword>
<sequence length="346" mass="38242">MLTDLNLTRVFVAIYEAGSLTAAGRRLFVTQSAISQSLARLRRELGDPLFERTAQGMRPTALAEAIYPQLHEGVSVIDRTLAAVTGFDPLSSERTFRIALSELGEIGWLPAIGEAMAHAAPHARLAVSSLSSENLEELLTRGSVDLAITPMELPGAFERKTVKREEYRVVMSSNNPLADAEMTLDTYRAARRVWVEVDSSARLLAGVHARHAVSEPPAVSVQHIASLPPLLARSTTLIATIPETLAVGWSRSWPLVIRELPFALGPVELHLYRRRSPSTRALWTGSSTPFRPRSADSRAGSKASTSRRERRRVRGRMPQHPSPHSFCPQRGSDQTWPVVRHPPWYS</sequence>
<dbReference type="Gene3D" id="3.40.190.10">
    <property type="entry name" value="Periplasmic binding protein-like II"/>
    <property type="match status" value="2"/>
</dbReference>
<gene>
    <name evidence="7" type="ORF">IT882_03350</name>
</gene>
<comment type="similarity">
    <text evidence="1">Belongs to the LysR transcriptional regulatory family.</text>
</comment>
<protein>
    <submittedName>
        <fullName evidence="7">LysR family transcriptional regulator</fullName>
    </submittedName>
</protein>
<dbReference type="PANTHER" id="PTHR30118">
    <property type="entry name" value="HTH-TYPE TRANSCRIPTIONAL REGULATOR LEUO-RELATED"/>
    <property type="match status" value="1"/>
</dbReference>
<evidence type="ECO:0000313" key="7">
    <source>
        <dbReference type="EMBL" id="QPE05147.1"/>
    </source>
</evidence>
<dbReference type="GO" id="GO:0003677">
    <property type="term" value="F:DNA binding"/>
    <property type="evidence" value="ECO:0007669"/>
    <property type="project" value="UniProtKB-KW"/>
</dbReference>
<evidence type="ECO:0000256" key="4">
    <source>
        <dbReference type="ARBA" id="ARBA00023163"/>
    </source>
</evidence>
<keyword evidence="4" id="KW-0804">Transcription</keyword>
<dbReference type="KEGG" id="msf:IT882_03350"/>
<dbReference type="Pfam" id="PF03466">
    <property type="entry name" value="LysR_substrate"/>
    <property type="match status" value="1"/>
</dbReference>
<dbReference type="PROSITE" id="PS50931">
    <property type="entry name" value="HTH_LYSR"/>
    <property type="match status" value="1"/>
</dbReference>
<dbReference type="SUPFAM" id="SSF53850">
    <property type="entry name" value="Periplasmic binding protein-like II"/>
    <property type="match status" value="1"/>
</dbReference>
<dbReference type="InterPro" id="IPR050389">
    <property type="entry name" value="LysR-type_TF"/>
</dbReference>
<dbReference type="EMBL" id="CP064760">
    <property type="protein sequence ID" value="QPE05147.1"/>
    <property type="molecule type" value="Genomic_DNA"/>
</dbReference>
<evidence type="ECO:0000313" key="8">
    <source>
        <dbReference type="Proteomes" id="UP000594480"/>
    </source>
</evidence>
<dbReference type="InterPro" id="IPR000847">
    <property type="entry name" value="LysR_HTH_N"/>
</dbReference>
<dbReference type="CDD" id="cd08417">
    <property type="entry name" value="PBP2_Nitroaromatics_like"/>
    <property type="match status" value="1"/>
</dbReference>
<dbReference type="GO" id="GO:0003700">
    <property type="term" value="F:DNA-binding transcription factor activity"/>
    <property type="evidence" value="ECO:0007669"/>
    <property type="project" value="InterPro"/>
</dbReference>
<keyword evidence="3" id="KW-0238">DNA-binding</keyword>
<evidence type="ECO:0000256" key="2">
    <source>
        <dbReference type="ARBA" id="ARBA00023015"/>
    </source>
</evidence>
<feature type="domain" description="HTH lysR-type" evidence="6">
    <location>
        <begin position="3"/>
        <end position="60"/>
    </location>
</feature>
<dbReference type="InterPro" id="IPR036388">
    <property type="entry name" value="WH-like_DNA-bd_sf"/>
</dbReference>